<reference evidence="1" key="1">
    <citation type="submission" date="2018-08" db="EMBL/GenBank/DDBJ databases">
        <title>Identification of Burkholderia cepacia strains that express a Burkholderia pseudomallei-like capsular polysaccharide.</title>
        <authorList>
            <person name="Burtnick M.N."/>
            <person name="Vongsouvath M."/>
            <person name="Newton P."/>
            <person name="Wuthiekanun V."/>
            <person name="Limmathurotsakul D."/>
            <person name="Brett P.J."/>
            <person name="Chantratita N."/>
            <person name="Dance D.A."/>
        </authorList>
    </citation>
    <scope>NUCLEOTIDE SEQUENCE</scope>
    <source>
        <strain evidence="1">SBXCC001</strain>
    </source>
</reference>
<dbReference type="RefSeq" id="WP_009899143.1">
    <property type="nucleotide sequence ID" value="NZ_CP008915.2"/>
</dbReference>
<comment type="caution">
    <text evidence="1">The sequence shown here is derived from an EMBL/GenBank/DDBJ whole genome shotgun (WGS) entry which is preliminary data.</text>
</comment>
<dbReference type="EMBL" id="QXCT01000001">
    <property type="protein sequence ID" value="MDW9252847.1"/>
    <property type="molecule type" value="Genomic_DNA"/>
</dbReference>
<organism evidence="1 2">
    <name type="scientific">Burkholderia thailandensis</name>
    <dbReference type="NCBI Taxonomy" id="57975"/>
    <lineage>
        <taxon>Bacteria</taxon>
        <taxon>Pseudomonadati</taxon>
        <taxon>Pseudomonadota</taxon>
        <taxon>Betaproteobacteria</taxon>
        <taxon>Burkholderiales</taxon>
        <taxon>Burkholderiaceae</taxon>
        <taxon>Burkholderia</taxon>
        <taxon>pseudomallei group</taxon>
    </lineage>
</organism>
<name>A0AAW9CR68_BURTH</name>
<proteinExistence type="predicted"/>
<evidence type="ECO:0000313" key="1">
    <source>
        <dbReference type="EMBL" id="MDW9252847.1"/>
    </source>
</evidence>
<dbReference type="AlphaFoldDB" id="A0AAW9CR68"/>
<gene>
    <name evidence="1" type="ORF">C7S16_6361</name>
</gene>
<evidence type="ECO:0000313" key="2">
    <source>
        <dbReference type="Proteomes" id="UP001272137"/>
    </source>
</evidence>
<accession>A0AAW9CR68</accession>
<dbReference type="Proteomes" id="UP001272137">
    <property type="component" value="Unassembled WGS sequence"/>
</dbReference>
<sequence>MIALTCRKGGVRVLTGRTCEAPPRAHSVYCRNTGISPRIASFFDYWVAKSSVFDCIESAAETAAVKSANAPSLRRYPLSRRSARP</sequence>
<protein>
    <submittedName>
        <fullName evidence="1">Uncharacterized protein</fullName>
    </submittedName>
</protein>